<dbReference type="SMART" id="SM00823">
    <property type="entry name" value="PKS_PP"/>
    <property type="match status" value="2"/>
</dbReference>
<proteinExistence type="predicted"/>
<dbReference type="InterPro" id="IPR036736">
    <property type="entry name" value="ACP-like_sf"/>
</dbReference>
<dbReference type="Pfam" id="PF00501">
    <property type="entry name" value="AMP-binding"/>
    <property type="match status" value="2"/>
</dbReference>
<gene>
    <name evidence="6" type="ORF">ACIBG2_48900</name>
</gene>
<feature type="region of interest" description="Disordered" evidence="4">
    <location>
        <begin position="507"/>
        <end position="531"/>
    </location>
</feature>
<dbReference type="SUPFAM" id="SSF47336">
    <property type="entry name" value="ACP-like"/>
    <property type="match status" value="2"/>
</dbReference>
<keyword evidence="2" id="KW-0596">Phosphopantetheine</keyword>
<dbReference type="SUPFAM" id="SSF52777">
    <property type="entry name" value="CoA-dependent acyltransferases"/>
    <property type="match status" value="2"/>
</dbReference>
<dbReference type="InterPro" id="IPR045851">
    <property type="entry name" value="AMP-bd_C_sf"/>
</dbReference>
<evidence type="ECO:0000259" key="5">
    <source>
        <dbReference type="PROSITE" id="PS50075"/>
    </source>
</evidence>
<dbReference type="SUPFAM" id="SSF56801">
    <property type="entry name" value="Acetyl-CoA synthetase-like"/>
    <property type="match status" value="2"/>
</dbReference>
<dbReference type="Gene3D" id="2.30.38.10">
    <property type="entry name" value="Luciferase, Domain 3"/>
    <property type="match status" value="1"/>
</dbReference>
<dbReference type="Pfam" id="PF00550">
    <property type="entry name" value="PP-binding"/>
    <property type="match status" value="2"/>
</dbReference>
<dbReference type="InterPro" id="IPR001242">
    <property type="entry name" value="Condensation_dom"/>
</dbReference>
<dbReference type="PANTHER" id="PTHR45527:SF1">
    <property type="entry name" value="FATTY ACID SYNTHASE"/>
    <property type="match status" value="1"/>
</dbReference>
<evidence type="ECO:0000313" key="7">
    <source>
        <dbReference type="Proteomes" id="UP001612741"/>
    </source>
</evidence>
<evidence type="ECO:0000256" key="3">
    <source>
        <dbReference type="ARBA" id="ARBA00022553"/>
    </source>
</evidence>
<name>A0ABW7ZB17_9ACTN</name>
<comment type="caution">
    <text evidence="6">The sequence shown here is derived from an EMBL/GenBank/DDBJ whole genome shotgun (WGS) entry which is preliminary data.</text>
</comment>
<dbReference type="Gene3D" id="3.40.50.980">
    <property type="match status" value="2"/>
</dbReference>
<dbReference type="InterPro" id="IPR042099">
    <property type="entry name" value="ANL_N_sf"/>
</dbReference>
<reference evidence="6 7" key="1">
    <citation type="submission" date="2024-10" db="EMBL/GenBank/DDBJ databases">
        <title>The Natural Products Discovery Center: Release of the First 8490 Sequenced Strains for Exploring Actinobacteria Biosynthetic Diversity.</title>
        <authorList>
            <person name="Kalkreuter E."/>
            <person name="Kautsar S.A."/>
            <person name="Yang D."/>
            <person name="Bader C.D."/>
            <person name="Teijaro C.N."/>
            <person name="Fluegel L."/>
            <person name="Davis C.M."/>
            <person name="Simpson J.R."/>
            <person name="Lauterbach L."/>
            <person name="Steele A.D."/>
            <person name="Gui C."/>
            <person name="Meng S."/>
            <person name="Li G."/>
            <person name="Viehrig K."/>
            <person name="Ye F."/>
            <person name="Su P."/>
            <person name="Kiefer A.F."/>
            <person name="Nichols A."/>
            <person name="Cepeda A.J."/>
            <person name="Yan W."/>
            <person name="Fan B."/>
            <person name="Jiang Y."/>
            <person name="Adhikari A."/>
            <person name="Zheng C.-J."/>
            <person name="Schuster L."/>
            <person name="Cowan T.M."/>
            <person name="Smanski M.J."/>
            <person name="Chevrette M.G."/>
            <person name="De Carvalho L.P.S."/>
            <person name="Shen B."/>
        </authorList>
    </citation>
    <scope>NUCLEOTIDE SEQUENCE [LARGE SCALE GENOMIC DNA]</scope>
    <source>
        <strain evidence="6 7">NPDC050545</strain>
    </source>
</reference>
<keyword evidence="7" id="KW-1185">Reference proteome</keyword>
<dbReference type="Gene3D" id="3.40.50.12780">
    <property type="entry name" value="N-terminal domain of ligase-like"/>
    <property type="match status" value="1"/>
</dbReference>
<dbReference type="Proteomes" id="UP001612741">
    <property type="component" value="Unassembled WGS sequence"/>
</dbReference>
<dbReference type="InterPro" id="IPR010071">
    <property type="entry name" value="AA_adenyl_dom"/>
</dbReference>
<dbReference type="InterPro" id="IPR020806">
    <property type="entry name" value="PKS_PP-bd"/>
</dbReference>
<dbReference type="Pfam" id="PF13193">
    <property type="entry name" value="AMP-binding_C"/>
    <property type="match status" value="2"/>
</dbReference>
<dbReference type="EMBL" id="JBITGY010000019">
    <property type="protein sequence ID" value="MFI6505375.1"/>
    <property type="molecule type" value="Genomic_DNA"/>
</dbReference>
<dbReference type="Gene3D" id="3.30.559.30">
    <property type="entry name" value="Nonribosomal peptide synthetase, condensation domain"/>
    <property type="match status" value="1"/>
</dbReference>
<accession>A0ABW7ZB17</accession>
<dbReference type="InterPro" id="IPR023213">
    <property type="entry name" value="CAT-like_dom_sf"/>
</dbReference>
<dbReference type="Pfam" id="PF00668">
    <property type="entry name" value="Condensation"/>
    <property type="match status" value="1"/>
</dbReference>
<dbReference type="PROSITE" id="PS00455">
    <property type="entry name" value="AMP_BINDING"/>
    <property type="match status" value="1"/>
</dbReference>
<dbReference type="CDD" id="cd19540">
    <property type="entry name" value="LCL_NRPS-like"/>
    <property type="match status" value="1"/>
</dbReference>
<dbReference type="PANTHER" id="PTHR45527">
    <property type="entry name" value="NONRIBOSOMAL PEPTIDE SYNTHETASE"/>
    <property type="match status" value="1"/>
</dbReference>
<evidence type="ECO:0000256" key="4">
    <source>
        <dbReference type="SAM" id="MobiDB-lite"/>
    </source>
</evidence>
<dbReference type="InterPro" id="IPR009081">
    <property type="entry name" value="PP-bd_ACP"/>
</dbReference>
<feature type="domain" description="Carrier" evidence="5">
    <location>
        <begin position="1589"/>
        <end position="1664"/>
    </location>
</feature>
<protein>
    <submittedName>
        <fullName evidence="6">Amino acid adenylation domain-containing protein</fullName>
    </submittedName>
</protein>
<dbReference type="Gene3D" id="1.10.1200.10">
    <property type="entry name" value="ACP-like"/>
    <property type="match status" value="1"/>
</dbReference>
<evidence type="ECO:0000256" key="1">
    <source>
        <dbReference type="ARBA" id="ARBA00001957"/>
    </source>
</evidence>
<dbReference type="InterPro" id="IPR029058">
    <property type="entry name" value="AB_hydrolase_fold"/>
</dbReference>
<dbReference type="InterPro" id="IPR020845">
    <property type="entry name" value="AMP-binding_CS"/>
</dbReference>
<dbReference type="InterPro" id="IPR006162">
    <property type="entry name" value="Ppantetheine_attach_site"/>
</dbReference>
<dbReference type="InterPro" id="IPR025110">
    <property type="entry name" value="AMP-bd_C"/>
</dbReference>
<dbReference type="RefSeq" id="WP_397091511.1">
    <property type="nucleotide sequence ID" value="NZ_JBITGY010000019.1"/>
</dbReference>
<dbReference type="Gene3D" id="3.40.50.1820">
    <property type="entry name" value="alpha/beta hydrolase"/>
    <property type="match status" value="1"/>
</dbReference>
<dbReference type="PROSITE" id="PS50075">
    <property type="entry name" value="CARRIER"/>
    <property type="match status" value="2"/>
</dbReference>
<evidence type="ECO:0000313" key="6">
    <source>
        <dbReference type="EMBL" id="MFI6505375.1"/>
    </source>
</evidence>
<dbReference type="InterPro" id="IPR000873">
    <property type="entry name" value="AMP-dep_synth/lig_dom"/>
</dbReference>
<keyword evidence="3" id="KW-0597">Phosphoprotein</keyword>
<organism evidence="6 7">
    <name type="scientific">Nonomuraea typhae</name>
    <dbReference type="NCBI Taxonomy" id="2603600"/>
    <lineage>
        <taxon>Bacteria</taxon>
        <taxon>Bacillati</taxon>
        <taxon>Actinomycetota</taxon>
        <taxon>Actinomycetes</taxon>
        <taxon>Streptosporangiales</taxon>
        <taxon>Streptosporangiaceae</taxon>
        <taxon>Nonomuraea</taxon>
    </lineage>
</organism>
<dbReference type="Gene3D" id="3.30.559.10">
    <property type="entry name" value="Chloramphenicol acetyltransferase-like domain"/>
    <property type="match status" value="1"/>
</dbReference>
<comment type="cofactor">
    <cofactor evidence="1">
        <name>pantetheine 4'-phosphate</name>
        <dbReference type="ChEBI" id="CHEBI:47942"/>
    </cofactor>
</comment>
<dbReference type="CDD" id="cd05930">
    <property type="entry name" value="A_NRPS"/>
    <property type="match status" value="1"/>
</dbReference>
<dbReference type="Gene3D" id="3.30.300.30">
    <property type="match status" value="2"/>
</dbReference>
<evidence type="ECO:0000256" key="2">
    <source>
        <dbReference type="ARBA" id="ARBA00022450"/>
    </source>
</evidence>
<feature type="compositionally biased region" description="Basic and acidic residues" evidence="4">
    <location>
        <begin position="507"/>
        <end position="521"/>
    </location>
</feature>
<dbReference type="NCBIfam" id="TIGR01733">
    <property type="entry name" value="AA-adenyl-dom"/>
    <property type="match status" value="2"/>
</dbReference>
<dbReference type="PROSITE" id="PS00012">
    <property type="entry name" value="PHOSPHOPANTETHEINE"/>
    <property type="match status" value="2"/>
</dbReference>
<sequence>MTVAVNPDTQLATPVTAAAMIEAQAALSPSAPAVVAGGVTLAYAELNARANRLARRLVEWGAGPDSLVALALPRDAGLVVAVLAVLKAGAGYLPLDDRHPAERIAYILADARPALLLTTGATGDVGPSAMAAIRSGIPVLDPHEPADAPAAESSNLADSERIGAVDGKHLAYTIYTSGSTGRPKGVAITHDSMTNLLLWSSARFGPHGLARTLLTTSLSFDVSVFELFAPLVCGGVVEVLQDALALADRPADAPRATLVSGVPSVLDQLTAREHRCTQAETVVFAGEGLSPRVAASVKQATGATRIMNIYGPTEATVYATAWSDEEEAAGAPPIGRPLPNLEAYVLDDELRPVPDGAAGELYIAGAGLARGYVNRPDLTAERFVACPFRPGERMYRTGDLVRRTAAGLVFESRVDDQVKIRGFRIELGEVQTLLEEHPAVAQAAVAVHRDADDAQLIGYVVPAAAAERETPGLPALIRAWLATRLPAAMVPSAVLLLDGLPLNSNGKLDRKQLPAPPRERSQTSGDRPANEREAAVCAAFADVLGLDGVGPSDDFFALGGHSLLAVRLVGRLNAGLSIRAVFDAPTPARLAALIEPGAVIRPPVVPAVRPGRVPLSPAQQRMWFLGQLGSSPTYTLPFAVRLRGSLDHAALRAAVADLFARHEALRTVFTVHEGRPYQTVLPVEAARPPLPAEHTEDLAAAIRDDIERPFDLAADLPMRVRLFRLGPAEHVLLLTMNHIGSDGWSMLPLTRDLHDAYAARREGAAPAWAPLPVQYADYTLWQAELLGSRARRSPLADLQLDFWRRTLRDLPDSPSLAADLPRPAVASGRGGMTAVTIGPPLHRRLESLARRTGTTVFMTLQAAIAALLTRLGAPADIPIGTPVIGRSDPALDELIGFFVNTVVLRTDVSGDPDLMELLHRVRQADLDAFDHQDVPFEDVVEDVNPARSLSRNPLFQVMLQLTVEKPGEGFRLPGLTAETEEVFTGAALFDLLFELTERHGPGGSPAGIHGRLEYATDLYLPESARLIAARFVTLLERWAAEPDRRLSEVDLFLPGERDDVLRTWNATEAVLPAATLPDLIEVQVAASPDRTAIRCFTGELTFAQLNERANRLARLLLARGAGPGDRVAVLLSRGSLSVEVFLAVLKCGAAYLPIDPAYPEDRIRFMLQDGAPSIVVAASAPRHPLPVEVLALDDPEVRRALAEAAGSDVTAQDRPRPLSTETPNYIIYTSGTTGRPKGVVLPGRVMLNELLWHASEVPYRPGARVAQFSAVCFDVSEQEMLTALLNGKTLCIPDEDTRQDPVLLARWLEAEAVTEFYPTNAVLAAVYEAATTLGLELRALRHVIQGGEALQLTPLVREFHAARPWLILRNEYGPSETHGVTGDPLPAATEDWPALPTVGRPIWNTQIYILDEALRPVPVGVAGELYLAGNNLAHGYLGRPDLTAERFVADRFGPPGGRMYRSGDRGRWRPDGTVELAGRTDDQVKIRGVRVELGELNTVLTAHPGVAQAATVVRRDDRGDPRLIAYVVPITADDPPAPAALRRHLAAAVPTAVIPSAFVILGSLPVTANGKVDRDRLPEPAVSGSGRESPATEREVRICELFTEILGATEIGVRDNFFDLGGHSLLATRLVNRLSAVLGIEVGIRTLFEAPTPAELAAWIDSRGLVPPIPAV</sequence>
<feature type="domain" description="Carrier" evidence="5">
    <location>
        <begin position="527"/>
        <end position="598"/>
    </location>
</feature>